<evidence type="ECO:0000313" key="1">
    <source>
        <dbReference type="EMBL" id="CAJ1411232.1"/>
    </source>
</evidence>
<reference evidence="1" key="1">
    <citation type="submission" date="2023-08" db="EMBL/GenBank/DDBJ databases">
        <authorList>
            <person name="Chen Y."/>
            <person name="Shah S."/>
            <person name="Dougan E. K."/>
            <person name="Thang M."/>
            <person name="Chan C."/>
        </authorList>
    </citation>
    <scope>NUCLEOTIDE SEQUENCE</scope>
</reference>
<keyword evidence="2" id="KW-1185">Reference proteome</keyword>
<protein>
    <submittedName>
        <fullName evidence="1">Uncharacterized protein</fullName>
    </submittedName>
</protein>
<name>A0AA36NKT2_9DINO</name>
<accession>A0AA36NKT2</accession>
<dbReference type="Proteomes" id="UP001178507">
    <property type="component" value="Unassembled WGS sequence"/>
</dbReference>
<proteinExistence type="predicted"/>
<dbReference type="AlphaFoldDB" id="A0AA36NKT2"/>
<dbReference type="EMBL" id="CAUJNA010003863">
    <property type="protein sequence ID" value="CAJ1411232.1"/>
    <property type="molecule type" value="Genomic_DNA"/>
</dbReference>
<gene>
    <name evidence="1" type="ORF">EVOR1521_LOCUS31848</name>
</gene>
<sequence length="116" mass="12531">MLQGLDMKLQSLTVRVVCKLRQEQCGGPVSCRPSRAKSLQPQLVPDCAFSSGPQPTRPKAFRLAAFSSSTCEELFCACSVRALLGLDVTLLSLRSPQVMPGRNSLLDLPVASLQVQ</sequence>
<comment type="caution">
    <text evidence="1">The sequence shown here is derived from an EMBL/GenBank/DDBJ whole genome shotgun (WGS) entry which is preliminary data.</text>
</comment>
<evidence type="ECO:0000313" key="2">
    <source>
        <dbReference type="Proteomes" id="UP001178507"/>
    </source>
</evidence>
<organism evidence="1 2">
    <name type="scientific">Effrenium voratum</name>
    <dbReference type="NCBI Taxonomy" id="2562239"/>
    <lineage>
        <taxon>Eukaryota</taxon>
        <taxon>Sar</taxon>
        <taxon>Alveolata</taxon>
        <taxon>Dinophyceae</taxon>
        <taxon>Suessiales</taxon>
        <taxon>Symbiodiniaceae</taxon>
        <taxon>Effrenium</taxon>
    </lineage>
</organism>